<gene>
    <name evidence="6" type="ORF">BKA21_002101</name>
    <name evidence="5" type="ORF">Col01nite_17170</name>
</gene>
<dbReference type="PANTHER" id="PTHR43132:SF8">
    <property type="entry name" value="HTH-TYPE TRANSCRIPTIONAL REGULATOR KMTR"/>
    <property type="match status" value="1"/>
</dbReference>
<dbReference type="Proteomes" id="UP000618382">
    <property type="component" value="Unassembled WGS sequence"/>
</dbReference>
<dbReference type="Proteomes" id="UP000577956">
    <property type="component" value="Unassembled WGS sequence"/>
</dbReference>
<dbReference type="Gene3D" id="1.10.10.10">
    <property type="entry name" value="Winged helix-like DNA-binding domain superfamily/Winged helix DNA-binding domain"/>
    <property type="match status" value="1"/>
</dbReference>
<keyword evidence="2 6" id="KW-0238">DNA-binding</keyword>
<dbReference type="InterPro" id="IPR036390">
    <property type="entry name" value="WH_DNA-bd_sf"/>
</dbReference>
<dbReference type="SUPFAM" id="SSF46785">
    <property type="entry name" value="Winged helix' DNA-binding domain"/>
    <property type="match status" value="1"/>
</dbReference>
<dbReference type="SMART" id="SM00418">
    <property type="entry name" value="HTH_ARSR"/>
    <property type="match status" value="1"/>
</dbReference>
<name>A0A7Y9JYB4_9CELL</name>
<dbReference type="Pfam" id="PF12840">
    <property type="entry name" value="HTH_20"/>
    <property type="match status" value="1"/>
</dbReference>
<feature type="domain" description="HTH arsR-type" evidence="4">
    <location>
        <begin position="19"/>
        <end position="113"/>
    </location>
</feature>
<organism evidence="6 7">
    <name type="scientific">Cellulomonas oligotrophica</name>
    <dbReference type="NCBI Taxonomy" id="931536"/>
    <lineage>
        <taxon>Bacteria</taxon>
        <taxon>Bacillati</taxon>
        <taxon>Actinomycetota</taxon>
        <taxon>Actinomycetes</taxon>
        <taxon>Micrococcales</taxon>
        <taxon>Cellulomonadaceae</taxon>
        <taxon>Cellulomonas</taxon>
    </lineage>
</organism>
<dbReference type="EMBL" id="JACCBK010000001">
    <property type="protein sequence ID" value="NYD86552.1"/>
    <property type="molecule type" value="Genomic_DNA"/>
</dbReference>
<evidence type="ECO:0000256" key="2">
    <source>
        <dbReference type="ARBA" id="ARBA00023125"/>
    </source>
</evidence>
<dbReference type="GO" id="GO:0003700">
    <property type="term" value="F:DNA-binding transcription factor activity"/>
    <property type="evidence" value="ECO:0007669"/>
    <property type="project" value="InterPro"/>
</dbReference>
<dbReference type="InterPro" id="IPR051011">
    <property type="entry name" value="Metal_resp_trans_reg"/>
</dbReference>
<dbReference type="GO" id="GO:0003677">
    <property type="term" value="F:DNA binding"/>
    <property type="evidence" value="ECO:0007669"/>
    <property type="project" value="UniProtKB-KW"/>
</dbReference>
<dbReference type="PANTHER" id="PTHR43132">
    <property type="entry name" value="ARSENICAL RESISTANCE OPERON REPRESSOR ARSR-RELATED"/>
    <property type="match status" value="1"/>
</dbReference>
<protein>
    <submittedName>
        <fullName evidence="6">DNA-binding transcriptional ArsR family regulator</fullName>
    </submittedName>
    <submittedName>
        <fullName evidence="5">Transcriptional regulator, ArsR family protein</fullName>
    </submittedName>
</protein>
<dbReference type="RefSeq" id="WP_239072859.1">
    <property type="nucleotide sequence ID" value="NZ_BAABFI010000001.1"/>
</dbReference>
<keyword evidence="3" id="KW-0804">Transcription</keyword>
<evidence type="ECO:0000259" key="4">
    <source>
        <dbReference type="PROSITE" id="PS50987"/>
    </source>
</evidence>
<evidence type="ECO:0000313" key="6">
    <source>
        <dbReference type="EMBL" id="NYD86552.1"/>
    </source>
</evidence>
<evidence type="ECO:0000313" key="5">
    <source>
        <dbReference type="EMBL" id="GIG32558.1"/>
    </source>
</evidence>
<dbReference type="AlphaFoldDB" id="A0A7Y9JYB4"/>
<evidence type="ECO:0000313" key="7">
    <source>
        <dbReference type="Proteomes" id="UP000577956"/>
    </source>
</evidence>
<evidence type="ECO:0000313" key="8">
    <source>
        <dbReference type="Proteomes" id="UP000618382"/>
    </source>
</evidence>
<dbReference type="NCBIfam" id="NF033788">
    <property type="entry name" value="HTH_metalloreg"/>
    <property type="match status" value="1"/>
</dbReference>
<keyword evidence="8" id="KW-1185">Reference proteome</keyword>
<reference evidence="6 7" key="1">
    <citation type="submission" date="2020-07" db="EMBL/GenBank/DDBJ databases">
        <title>Sequencing the genomes of 1000 actinobacteria strains.</title>
        <authorList>
            <person name="Klenk H.-P."/>
        </authorList>
    </citation>
    <scope>NUCLEOTIDE SEQUENCE [LARGE SCALE GENOMIC DNA]</scope>
    <source>
        <strain evidence="6 7">DSM 24482</strain>
    </source>
</reference>
<dbReference type="InterPro" id="IPR011991">
    <property type="entry name" value="ArsR-like_HTH"/>
</dbReference>
<evidence type="ECO:0000256" key="1">
    <source>
        <dbReference type="ARBA" id="ARBA00023015"/>
    </source>
</evidence>
<dbReference type="InterPro" id="IPR036388">
    <property type="entry name" value="WH-like_DNA-bd_sf"/>
</dbReference>
<accession>A0A7Y9JYB4</accession>
<dbReference type="PROSITE" id="PS50987">
    <property type="entry name" value="HTH_ARSR_2"/>
    <property type="match status" value="1"/>
</dbReference>
<dbReference type="PRINTS" id="PR00778">
    <property type="entry name" value="HTHARSR"/>
</dbReference>
<reference evidence="5 8" key="2">
    <citation type="submission" date="2021-01" db="EMBL/GenBank/DDBJ databases">
        <title>Whole genome shotgun sequence of Cellulomonas oligotrophica NBRC 109435.</title>
        <authorList>
            <person name="Komaki H."/>
            <person name="Tamura T."/>
        </authorList>
    </citation>
    <scope>NUCLEOTIDE SEQUENCE [LARGE SCALE GENOMIC DNA]</scope>
    <source>
        <strain evidence="5 8">NBRC 109435</strain>
    </source>
</reference>
<dbReference type="CDD" id="cd00090">
    <property type="entry name" value="HTH_ARSR"/>
    <property type="match status" value="1"/>
</dbReference>
<proteinExistence type="predicted"/>
<dbReference type="InterPro" id="IPR001845">
    <property type="entry name" value="HTH_ArsR_DNA-bd_dom"/>
</dbReference>
<dbReference type="EMBL" id="BONN01000004">
    <property type="protein sequence ID" value="GIG32558.1"/>
    <property type="molecule type" value="Genomic_DNA"/>
</dbReference>
<comment type="caution">
    <text evidence="6">The sequence shown here is derived from an EMBL/GenBank/DDBJ whole genome shotgun (WGS) entry which is preliminary data.</text>
</comment>
<keyword evidence="1" id="KW-0805">Transcription regulation</keyword>
<sequence length="123" mass="13193">MDTPTTDASTTAPPPAAVPPDVELAHAVDVLRLLADRTRLAVLAMLDGTEMSVTAIAEALDRPVPAVSQHLARLRAGRLVTARRDGTTVWYGQPDEHVAALVTNVLQHTEHALYETPPHHRAG</sequence>
<evidence type="ECO:0000256" key="3">
    <source>
        <dbReference type="ARBA" id="ARBA00023163"/>
    </source>
</evidence>